<gene>
    <name evidence="2" type="ORF">C5167_019026</name>
</gene>
<evidence type="ECO:0000313" key="3">
    <source>
        <dbReference type="Proteomes" id="UP000316621"/>
    </source>
</evidence>
<feature type="domain" description="Xylanase inhibitor C-terminal" evidence="1">
    <location>
        <begin position="2"/>
        <end position="54"/>
    </location>
</feature>
<dbReference type="InterPro" id="IPR032799">
    <property type="entry name" value="TAXi_C"/>
</dbReference>
<dbReference type="Gene3D" id="2.40.70.10">
    <property type="entry name" value="Acid Proteases"/>
    <property type="match status" value="1"/>
</dbReference>
<protein>
    <recommendedName>
        <fullName evidence="1">Xylanase inhibitor C-terminal domain-containing protein</fullName>
    </recommendedName>
</protein>
<keyword evidence="3" id="KW-1185">Reference proteome</keyword>
<proteinExistence type="predicted"/>
<evidence type="ECO:0000259" key="1">
    <source>
        <dbReference type="Pfam" id="PF14541"/>
    </source>
</evidence>
<dbReference type="Gramene" id="RZC50612">
    <property type="protein sequence ID" value="RZC50612"/>
    <property type="gene ID" value="C5167_019026"/>
</dbReference>
<accession>A0A4Y7ISD1</accession>
<dbReference type="Pfam" id="PF14541">
    <property type="entry name" value="TAXi_C"/>
    <property type="match status" value="1"/>
</dbReference>
<reference evidence="2 3" key="1">
    <citation type="journal article" date="2018" name="Science">
        <title>The opium poppy genome and morphinan production.</title>
        <authorList>
            <person name="Guo L."/>
            <person name="Winzer T."/>
            <person name="Yang X."/>
            <person name="Li Y."/>
            <person name="Ning Z."/>
            <person name="He Z."/>
            <person name="Teodor R."/>
            <person name="Lu Y."/>
            <person name="Bowser T.A."/>
            <person name="Graham I.A."/>
            <person name="Ye K."/>
        </authorList>
    </citation>
    <scope>NUCLEOTIDE SEQUENCE [LARGE SCALE GENOMIC DNA]</scope>
    <source>
        <strain evidence="3">cv. HN1</strain>
        <tissue evidence="2">Leaves</tissue>
    </source>
</reference>
<evidence type="ECO:0000313" key="2">
    <source>
        <dbReference type="EMBL" id="RZC50612.1"/>
    </source>
</evidence>
<name>A0A4Y7ISD1_PAPSO</name>
<dbReference type="EMBL" id="CM010716">
    <property type="protein sequence ID" value="RZC50612.1"/>
    <property type="molecule type" value="Genomic_DNA"/>
</dbReference>
<dbReference type="Proteomes" id="UP000316621">
    <property type="component" value="Chromosome 2"/>
</dbReference>
<dbReference type="InterPro" id="IPR021109">
    <property type="entry name" value="Peptidase_aspartic_dom_sf"/>
</dbReference>
<sequence>MNITRVASVKPFGVCFNSSTMVTSYPEGLVVPQVNLVLTNDEVWRVVGAKSSFKHVTDKKSGTWLKSYKEVKYRNNISWLIYLEHHVSANEGKQPHT</sequence>
<dbReference type="AlphaFoldDB" id="A0A4Y7ISD1"/>
<organism evidence="2 3">
    <name type="scientific">Papaver somniferum</name>
    <name type="common">Opium poppy</name>
    <dbReference type="NCBI Taxonomy" id="3469"/>
    <lineage>
        <taxon>Eukaryota</taxon>
        <taxon>Viridiplantae</taxon>
        <taxon>Streptophyta</taxon>
        <taxon>Embryophyta</taxon>
        <taxon>Tracheophyta</taxon>
        <taxon>Spermatophyta</taxon>
        <taxon>Magnoliopsida</taxon>
        <taxon>Ranunculales</taxon>
        <taxon>Papaveraceae</taxon>
        <taxon>Papaveroideae</taxon>
        <taxon>Papaver</taxon>
    </lineage>
</organism>